<evidence type="ECO:0000256" key="2">
    <source>
        <dbReference type="ARBA" id="ARBA00022803"/>
    </source>
</evidence>
<protein>
    <submittedName>
        <fullName evidence="6">Uncharacterized protein</fullName>
    </submittedName>
</protein>
<dbReference type="PROSITE" id="PS50005">
    <property type="entry name" value="TPR"/>
    <property type="match status" value="6"/>
</dbReference>
<dbReference type="Pfam" id="PF13432">
    <property type="entry name" value="TPR_16"/>
    <property type="match status" value="3"/>
</dbReference>
<dbReference type="AlphaFoldDB" id="A0A085WFD4"/>
<dbReference type="Pfam" id="PF14559">
    <property type="entry name" value="TPR_19"/>
    <property type="match status" value="3"/>
</dbReference>
<feature type="repeat" description="TPR" evidence="3">
    <location>
        <begin position="460"/>
        <end position="493"/>
    </location>
</feature>
<evidence type="ECO:0000313" key="6">
    <source>
        <dbReference type="EMBL" id="KFE66397.1"/>
    </source>
</evidence>
<dbReference type="SMART" id="SM00028">
    <property type="entry name" value="TPR"/>
    <property type="match status" value="12"/>
</dbReference>
<keyword evidence="7" id="KW-1185">Reference proteome</keyword>
<feature type="region of interest" description="Disordered" evidence="4">
    <location>
        <begin position="26"/>
        <end position="48"/>
    </location>
</feature>
<evidence type="ECO:0000256" key="4">
    <source>
        <dbReference type="SAM" id="MobiDB-lite"/>
    </source>
</evidence>
<proteinExistence type="predicted"/>
<feature type="chain" id="PRO_5001799705" evidence="5">
    <location>
        <begin position="23"/>
        <end position="623"/>
    </location>
</feature>
<evidence type="ECO:0000256" key="5">
    <source>
        <dbReference type="SAM" id="SignalP"/>
    </source>
</evidence>
<keyword evidence="1" id="KW-0677">Repeat</keyword>
<dbReference type="STRING" id="394096.DB31_0870"/>
<dbReference type="InterPro" id="IPR019734">
    <property type="entry name" value="TPR_rpt"/>
</dbReference>
<feature type="repeat" description="TPR" evidence="3">
    <location>
        <begin position="529"/>
        <end position="562"/>
    </location>
</feature>
<feature type="repeat" description="TPR" evidence="3">
    <location>
        <begin position="121"/>
        <end position="154"/>
    </location>
</feature>
<dbReference type="SUPFAM" id="SSF48452">
    <property type="entry name" value="TPR-like"/>
    <property type="match status" value="2"/>
</dbReference>
<reference evidence="6 7" key="1">
    <citation type="submission" date="2014-04" db="EMBL/GenBank/DDBJ databases">
        <title>Genome assembly of Hyalangium minutum DSM 14724.</title>
        <authorList>
            <person name="Sharma G."/>
            <person name="Subramanian S."/>
        </authorList>
    </citation>
    <scope>NUCLEOTIDE SEQUENCE [LARGE SCALE GENOMIC DNA]</scope>
    <source>
        <strain evidence="6 7">DSM 14724</strain>
    </source>
</reference>
<name>A0A085WFD4_9BACT</name>
<keyword evidence="5" id="KW-0732">Signal</keyword>
<dbReference type="RefSeq" id="WP_044192565.1">
    <property type="nucleotide sequence ID" value="NZ_JMCB01000010.1"/>
</dbReference>
<dbReference type="InterPro" id="IPR011990">
    <property type="entry name" value="TPR-like_helical_dom_sf"/>
</dbReference>
<dbReference type="Gene3D" id="1.25.40.10">
    <property type="entry name" value="Tetratricopeptide repeat domain"/>
    <property type="match status" value="4"/>
</dbReference>
<evidence type="ECO:0000256" key="1">
    <source>
        <dbReference type="ARBA" id="ARBA00022737"/>
    </source>
</evidence>
<dbReference type="PANTHER" id="PTHR45586">
    <property type="entry name" value="TPR REPEAT-CONTAINING PROTEIN PA4667"/>
    <property type="match status" value="1"/>
</dbReference>
<feature type="region of interest" description="Disordered" evidence="4">
    <location>
        <begin position="597"/>
        <end position="623"/>
    </location>
</feature>
<accession>A0A085WFD4</accession>
<evidence type="ECO:0000256" key="3">
    <source>
        <dbReference type="PROSITE-ProRule" id="PRU00339"/>
    </source>
</evidence>
<feature type="repeat" description="TPR" evidence="3">
    <location>
        <begin position="189"/>
        <end position="222"/>
    </location>
</feature>
<feature type="signal peptide" evidence="5">
    <location>
        <begin position="1"/>
        <end position="22"/>
    </location>
</feature>
<feature type="repeat" description="TPR" evidence="3">
    <location>
        <begin position="87"/>
        <end position="120"/>
    </location>
</feature>
<dbReference type="Pfam" id="PF13181">
    <property type="entry name" value="TPR_8"/>
    <property type="match status" value="1"/>
</dbReference>
<keyword evidence="2 3" id="KW-0802">TPR repeat</keyword>
<dbReference type="Proteomes" id="UP000028725">
    <property type="component" value="Unassembled WGS sequence"/>
</dbReference>
<dbReference type="PANTHER" id="PTHR45586:SF1">
    <property type="entry name" value="LIPOPOLYSACCHARIDE ASSEMBLY PROTEIN B"/>
    <property type="match status" value="1"/>
</dbReference>
<comment type="caution">
    <text evidence="6">The sequence shown here is derived from an EMBL/GenBank/DDBJ whole genome shotgun (WGS) entry which is preliminary data.</text>
</comment>
<feature type="compositionally biased region" description="Basic and acidic residues" evidence="4">
    <location>
        <begin position="28"/>
        <end position="39"/>
    </location>
</feature>
<gene>
    <name evidence="6" type="ORF">DB31_0870</name>
</gene>
<dbReference type="EMBL" id="JMCB01000010">
    <property type="protein sequence ID" value="KFE66397.1"/>
    <property type="molecule type" value="Genomic_DNA"/>
</dbReference>
<feature type="repeat" description="TPR" evidence="3">
    <location>
        <begin position="223"/>
        <end position="256"/>
    </location>
</feature>
<organism evidence="6 7">
    <name type="scientific">Hyalangium minutum</name>
    <dbReference type="NCBI Taxonomy" id="394096"/>
    <lineage>
        <taxon>Bacteria</taxon>
        <taxon>Pseudomonadati</taxon>
        <taxon>Myxococcota</taxon>
        <taxon>Myxococcia</taxon>
        <taxon>Myxococcales</taxon>
        <taxon>Cystobacterineae</taxon>
        <taxon>Archangiaceae</taxon>
        <taxon>Hyalangium</taxon>
    </lineage>
</organism>
<dbReference type="InterPro" id="IPR051012">
    <property type="entry name" value="CellSynth/LPSAsmb/PSIAsmb"/>
</dbReference>
<sequence length="623" mass="68601">MRSLRAIRAVPLLLLVALPVAAAPPKRPKVDREAMREAIDSSGESEDFASPASYAHFLVSRRYHHAGNHRAAVDELRLAIATDEGNPYLLTQLGEEYARLGDLAKAEAELRKAVEASPPYYPAHVMMGRVLLEAGKYPRAKMHLRRAITLKPREPEAYLVLAQLHLEQRQSDDAVKVVEELATALPGEASGYRRLGLALAERGDKARAQKLLERAVERDPGDVDVRVALARLYEAAGRAADAEESLAQALEHDPDNREVLLSAGRIALKLGSATRARAYFDRLLSLTDDPELTVRVAFAFLASRETSAAAEVLDMARRAGRSNEPRISYYAGLVHERRRNFAAAATAYAEVPESSELFEEVRVRLAACLSRSGQHAKALALYEAALADKADDASLRVQYARALERNGARERAVATLKEALARTPSSDLYEALAATLHRSGRGVEGLTILREASSRQPRDETLLYTLGAAYEQQGDSDSALAQMRAVLALKGDHAAAMNFAGYLLAQRRKDLPEAERLVLRALELRPDTGAFLDSLGWVYFQRGEYQRAVEALERASLLEPDEPVILEHLGDAYREVSRPEDAASAWRRAVEVLVADPEAADPPTQRLQLERKLKKLSTEPAGR</sequence>
<evidence type="ECO:0000313" key="7">
    <source>
        <dbReference type="Proteomes" id="UP000028725"/>
    </source>
</evidence>